<dbReference type="RefSeq" id="WP_283434365.1">
    <property type="nucleotide sequence ID" value="NZ_FXUG01000013.1"/>
</dbReference>
<proteinExistence type="predicted"/>
<dbReference type="InterPro" id="IPR036770">
    <property type="entry name" value="Ankyrin_rpt-contain_sf"/>
</dbReference>
<evidence type="ECO:0000313" key="4">
    <source>
        <dbReference type="Proteomes" id="UP001158067"/>
    </source>
</evidence>
<organism evidence="3 4">
    <name type="scientific">Neorhodopirellula lusitana</name>
    <dbReference type="NCBI Taxonomy" id="445327"/>
    <lineage>
        <taxon>Bacteria</taxon>
        <taxon>Pseudomonadati</taxon>
        <taxon>Planctomycetota</taxon>
        <taxon>Planctomycetia</taxon>
        <taxon>Pirellulales</taxon>
        <taxon>Pirellulaceae</taxon>
        <taxon>Neorhodopirellula</taxon>
    </lineage>
</organism>
<keyword evidence="1" id="KW-0040">ANK repeat</keyword>
<dbReference type="InterPro" id="IPR020941">
    <property type="entry name" value="SUFU-like_domain"/>
</dbReference>
<dbReference type="PROSITE" id="PS50088">
    <property type="entry name" value="ANK_REPEAT"/>
    <property type="match status" value="1"/>
</dbReference>
<dbReference type="SUPFAM" id="SSF48403">
    <property type="entry name" value="Ankyrin repeat"/>
    <property type="match status" value="1"/>
</dbReference>
<dbReference type="PANTHER" id="PTHR44207:SF2">
    <property type="entry name" value="REPEAT PROTEIN, PUTATIVE-RELATED"/>
    <property type="match status" value="1"/>
</dbReference>
<dbReference type="Gene3D" id="1.25.40.20">
    <property type="entry name" value="Ankyrin repeat-containing domain"/>
    <property type="match status" value="1"/>
</dbReference>
<dbReference type="SMART" id="SM00248">
    <property type="entry name" value="ANK"/>
    <property type="match status" value="3"/>
</dbReference>
<evidence type="ECO:0000256" key="1">
    <source>
        <dbReference type="PROSITE-ProRule" id="PRU00023"/>
    </source>
</evidence>
<keyword evidence="4" id="KW-1185">Reference proteome</keyword>
<dbReference type="Pfam" id="PF12796">
    <property type="entry name" value="Ank_2"/>
    <property type="match status" value="1"/>
</dbReference>
<name>A0ABY1QGM0_9BACT</name>
<dbReference type="Pfam" id="PF05076">
    <property type="entry name" value="SUFU"/>
    <property type="match status" value="1"/>
</dbReference>
<dbReference type="PROSITE" id="PS50297">
    <property type="entry name" value="ANK_REP_REGION"/>
    <property type="match status" value="1"/>
</dbReference>
<reference evidence="3 4" key="1">
    <citation type="submission" date="2017-05" db="EMBL/GenBank/DDBJ databases">
        <authorList>
            <person name="Varghese N."/>
            <person name="Submissions S."/>
        </authorList>
    </citation>
    <scope>NUCLEOTIDE SEQUENCE [LARGE SCALE GENOMIC DNA]</scope>
    <source>
        <strain evidence="3 4">DSM 25457</strain>
    </source>
</reference>
<feature type="domain" description="Suppressor of fused-like" evidence="2">
    <location>
        <begin position="223"/>
        <end position="391"/>
    </location>
</feature>
<dbReference type="PANTHER" id="PTHR44207">
    <property type="entry name" value="SURFACE ANTIGEN BSPA-LIKE-RELATED"/>
    <property type="match status" value="1"/>
</dbReference>
<feature type="repeat" description="ANK" evidence="1">
    <location>
        <begin position="35"/>
        <end position="67"/>
    </location>
</feature>
<gene>
    <name evidence="3" type="ORF">SAMN06265222_113112</name>
</gene>
<evidence type="ECO:0000259" key="2">
    <source>
        <dbReference type="Pfam" id="PF05076"/>
    </source>
</evidence>
<dbReference type="EMBL" id="FXUG01000013">
    <property type="protein sequence ID" value="SMP70718.1"/>
    <property type="molecule type" value="Genomic_DNA"/>
</dbReference>
<protein>
    <submittedName>
        <fullName evidence="3">Ankyrin repeat-containing protein</fullName>
    </submittedName>
</protein>
<dbReference type="InterPro" id="IPR002110">
    <property type="entry name" value="Ankyrin_rpt"/>
</dbReference>
<dbReference type="Proteomes" id="UP001158067">
    <property type="component" value="Unassembled WGS sequence"/>
</dbReference>
<comment type="caution">
    <text evidence="3">The sequence shown here is derived from an EMBL/GenBank/DDBJ whole genome shotgun (WGS) entry which is preliminary data.</text>
</comment>
<evidence type="ECO:0000313" key="3">
    <source>
        <dbReference type="EMBL" id="SMP70718.1"/>
    </source>
</evidence>
<accession>A0ABY1QGM0</accession>
<sequence length="395" mass="44595">MSFKIDLRRAVKFGDLELVRKYFEPEDLNCNGYSGNQSLLHYAAIWGTLEVVKFLVGQGAEVSRRAGTYNAPALTYAADKGRVDVVRYLVEVGSLIDMSHALTNPLLRAADEGHYDVVEYFLSTNIDHHASYRVPPGTLINALTEAKQGKHQEVAGLLKSHGCHRPVEGVDIPLWEPPADKMSKRTPVPQKDQEIIQYMEQRFGPADKNAIQELIPVMEGISVTINVIPPNEVHPFFVLFTNGMSDLPMKVSPGQEAWQYAELVMHLPADWVHPRDASGESEWMWPFQWLRKMAYYPHLNDTSLGRPAAIVSSDDPPTPLGPNTEQTCLLMIPDFSNLDPPLQRSNSSLIHFFTVVPLYTEERDFELEHGMRVFFERFAEHQVPMTVAPSRPSFV</sequence>